<dbReference type="GO" id="GO:0007017">
    <property type="term" value="P:microtubule-based process"/>
    <property type="evidence" value="ECO:0007669"/>
    <property type="project" value="InterPro"/>
</dbReference>
<dbReference type="GO" id="GO:0005874">
    <property type="term" value="C:microtubule"/>
    <property type="evidence" value="ECO:0007669"/>
    <property type="project" value="UniProtKB-KW"/>
</dbReference>
<dbReference type="PANTHER" id="PTHR11886:SF87">
    <property type="entry name" value="DYNEIN LIGHT CHAIN"/>
    <property type="match status" value="1"/>
</dbReference>
<keyword evidence="1" id="KW-0963">Cytoplasm</keyword>
<dbReference type="AlphaFoldDB" id="A0A8S1F9I6"/>
<comment type="caution">
    <text evidence="2">The sequence shown here is derived from an EMBL/GenBank/DDBJ whole genome shotgun (WGS) entry which is preliminary data.</text>
</comment>
<dbReference type="InterPro" id="IPR001372">
    <property type="entry name" value="Dynein_light_chain_typ-1/2"/>
</dbReference>
<keyword evidence="1" id="KW-0206">Cytoskeleton</keyword>
<dbReference type="Proteomes" id="UP000494206">
    <property type="component" value="Unassembled WGS sequence"/>
</dbReference>
<keyword evidence="3" id="KW-1185">Reference proteome</keyword>
<dbReference type="SUPFAM" id="SSF54648">
    <property type="entry name" value="DLC"/>
    <property type="match status" value="1"/>
</dbReference>
<evidence type="ECO:0000313" key="2">
    <source>
        <dbReference type="EMBL" id="CAB3409549.1"/>
    </source>
</evidence>
<gene>
    <name evidence="2" type="ORF">CBOVIS_LOCUS11189</name>
</gene>
<dbReference type="GO" id="GO:0005868">
    <property type="term" value="C:cytoplasmic dynein complex"/>
    <property type="evidence" value="ECO:0007669"/>
    <property type="project" value="TreeGrafter"/>
</dbReference>
<comment type="subcellular location">
    <subcellularLocation>
        <location evidence="1">Cytoplasm</location>
        <location evidence="1">Cytoskeleton</location>
    </subcellularLocation>
</comment>
<dbReference type="FunFam" id="3.30.740.10:FF:000006">
    <property type="entry name" value="Dynein light chain"/>
    <property type="match status" value="1"/>
</dbReference>
<dbReference type="PANTHER" id="PTHR11886">
    <property type="entry name" value="DYNEIN LIGHT CHAIN"/>
    <property type="match status" value="1"/>
</dbReference>
<keyword evidence="1" id="KW-0493">Microtubule</keyword>
<evidence type="ECO:0000313" key="3">
    <source>
        <dbReference type="Proteomes" id="UP000494206"/>
    </source>
</evidence>
<keyword evidence="1" id="KW-0505">Motor protein</keyword>
<dbReference type="SMART" id="SM01375">
    <property type="entry name" value="Dynein_light"/>
    <property type="match status" value="1"/>
</dbReference>
<dbReference type="Gene3D" id="3.30.740.10">
    <property type="entry name" value="Protein Inhibitor Of Neuronal Nitric Oxide Synthase"/>
    <property type="match status" value="1"/>
</dbReference>
<dbReference type="Pfam" id="PF01221">
    <property type="entry name" value="Dynein_light"/>
    <property type="match status" value="1"/>
</dbReference>
<reference evidence="2 3" key="1">
    <citation type="submission" date="2020-04" db="EMBL/GenBank/DDBJ databases">
        <authorList>
            <person name="Laetsch R D."/>
            <person name="Stevens L."/>
            <person name="Kumar S."/>
            <person name="Blaxter L. M."/>
        </authorList>
    </citation>
    <scope>NUCLEOTIDE SEQUENCE [LARGE SCALE GENOMIC DNA]</scope>
</reference>
<name>A0A8S1F9I6_9PELO</name>
<organism evidence="2 3">
    <name type="scientific">Caenorhabditis bovis</name>
    <dbReference type="NCBI Taxonomy" id="2654633"/>
    <lineage>
        <taxon>Eukaryota</taxon>
        <taxon>Metazoa</taxon>
        <taxon>Ecdysozoa</taxon>
        <taxon>Nematoda</taxon>
        <taxon>Chromadorea</taxon>
        <taxon>Rhabditida</taxon>
        <taxon>Rhabditina</taxon>
        <taxon>Rhabditomorpha</taxon>
        <taxon>Rhabditoidea</taxon>
        <taxon>Rhabditidae</taxon>
        <taxon>Peloderinae</taxon>
        <taxon>Caenorhabditis</taxon>
    </lineage>
</organism>
<evidence type="ECO:0000256" key="1">
    <source>
        <dbReference type="RuleBase" id="RU365010"/>
    </source>
</evidence>
<accession>A0A8S1F9I6</accession>
<sequence length="138" mass="16083">MDNEKAIRFELECRRTGNFHDTVADVQFSTMPRHMEREACTLAAMSIKLYHLEHDIARHLKVSFDKDYGPDWHCVCGKHFGSFVTFEPECFIYFRIGTTAFMLFKTTTRRLPIIEQHLENIIVTPRTILAGNTSKNVE</sequence>
<dbReference type="GO" id="GO:0045505">
    <property type="term" value="F:dynein intermediate chain binding"/>
    <property type="evidence" value="ECO:0007669"/>
    <property type="project" value="TreeGrafter"/>
</dbReference>
<dbReference type="CDD" id="cd21452">
    <property type="entry name" value="DLC-like_DYNLL1_DYNLL2"/>
    <property type="match status" value="1"/>
</dbReference>
<comment type="similarity">
    <text evidence="1">Belongs to the dynein light chain family.</text>
</comment>
<dbReference type="EMBL" id="CADEPM010000008">
    <property type="protein sequence ID" value="CAB3409549.1"/>
    <property type="molecule type" value="Genomic_DNA"/>
</dbReference>
<dbReference type="InterPro" id="IPR037177">
    <property type="entry name" value="DLC_sf"/>
</dbReference>
<dbReference type="OrthoDB" id="10033309at2759"/>
<protein>
    <recommendedName>
        <fullName evidence="1">Dynein light chain</fullName>
    </recommendedName>
</protein>
<keyword evidence="1" id="KW-0243">Dynein</keyword>
<proteinExistence type="inferred from homology"/>